<sequence length="207" mass="23917">MGEEGMTRTFYRLDERLCLDFVNTVGYHTGDHPNEWLTDYTRLANWSYEAGALNEERQRDQLLQLAGQAPEEADRVLGQAVELREALFRVLCSVVRKERAPAEDMERINLYLSRSGKQFKLIADDANRFSMPFRPERVEMDSMLGPVVRSAADLLLSPDLARLKLCGADACGWLFLDTSRNHSRRWCSMDDCGNKEKAKRFYRKKTK</sequence>
<keyword evidence="3" id="KW-1185">Reference proteome</keyword>
<dbReference type="Pfam" id="PF11706">
    <property type="entry name" value="zf-CGNR"/>
    <property type="match status" value="1"/>
</dbReference>
<gene>
    <name evidence="2" type="ORF">B8V81_0157</name>
</gene>
<feature type="domain" description="Zinc finger CGNR" evidence="1">
    <location>
        <begin position="162"/>
        <end position="205"/>
    </location>
</feature>
<dbReference type="PANTHER" id="PTHR35525:SF3">
    <property type="entry name" value="BLL6575 PROTEIN"/>
    <property type="match status" value="1"/>
</dbReference>
<dbReference type="InterPro" id="IPR021005">
    <property type="entry name" value="Znf_CGNR"/>
</dbReference>
<dbReference type="InterPro" id="IPR010852">
    <property type="entry name" value="ABATE"/>
</dbReference>
<dbReference type="Gene3D" id="1.10.3300.10">
    <property type="entry name" value="Jann2411-like domain"/>
    <property type="match status" value="1"/>
</dbReference>
<reference evidence="2 3" key="1">
    <citation type="submission" date="2017-05" db="EMBL/GenBank/DDBJ databases">
        <title>Functional genome analysis of Paenibacillus pasadenensis strain R16: insights on endophytic life style and antifungal activity.</title>
        <authorList>
            <person name="Passera A."/>
            <person name="Marcolungo L."/>
            <person name="Casati P."/>
            <person name="Brasca M."/>
            <person name="Quaglino F."/>
            <person name="Delledonne M."/>
        </authorList>
    </citation>
    <scope>NUCLEOTIDE SEQUENCE [LARGE SCALE GENOMIC DNA]</scope>
    <source>
        <strain evidence="2 3">R16</strain>
    </source>
</reference>
<accession>A0A2N5NCF4</accession>
<dbReference type="InterPro" id="IPR023286">
    <property type="entry name" value="ABATE_dom_sf"/>
</dbReference>
<organism evidence="2 3">
    <name type="scientific">Paenibacillus pasadenensis</name>
    <dbReference type="NCBI Taxonomy" id="217090"/>
    <lineage>
        <taxon>Bacteria</taxon>
        <taxon>Bacillati</taxon>
        <taxon>Bacillota</taxon>
        <taxon>Bacilli</taxon>
        <taxon>Bacillales</taxon>
        <taxon>Paenibacillaceae</taxon>
        <taxon>Paenibacillus</taxon>
    </lineage>
</organism>
<comment type="caution">
    <text evidence="2">The sequence shown here is derived from an EMBL/GenBank/DDBJ whole genome shotgun (WGS) entry which is preliminary data.</text>
</comment>
<name>A0A2N5NCF4_9BACL</name>
<protein>
    <recommendedName>
        <fullName evidence="1">Zinc finger CGNR domain-containing protein</fullName>
    </recommendedName>
</protein>
<evidence type="ECO:0000259" key="1">
    <source>
        <dbReference type="Pfam" id="PF11706"/>
    </source>
</evidence>
<proteinExistence type="predicted"/>
<dbReference type="EMBL" id="NFEZ01000001">
    <property type="protein sequence ID" value="PLT48025.1"/>
    <property type="molecule type" value="Genomic_DNA"/>
</dbReference>
<dbReference type="AlphaFoldDB" id="A0A2N5NCF4"/>
<evidence type="ECO:0000313" key="3">
    <source>
        <dbReference type="Proteomes" id="UP000234789"/>
    </source>
</evidence>
<evidence type="ECO:0000313" key="2">
    <source>
        <dbReference type="EMBL" id="PLT48025.1"/>
    </source>
</evidence>
<dbReference type="PANTHER" id="PTHR35525">
    <property type="entry name" value="BLL6575 PROTEIN"/>
    <property type="match status" value="1"/>
</dbReference>
<dbReference type="Proteomes" id="UP000234789">
    <property type="component" value="Unassembled WGS sequence"/>
</dbReference>
<dbReference type="SUPFAM" id="SSF160904">
    <property type="entry name" value="Jann2411-like"/>
    <property type="match status" value="1"/>
</dbReference>
<dbReference type="Pfam" id="PF07336">
    <property type="entry name" value="ABATE"/>
    <property type="match status" value="1"/>
</dbReference>